<feature type="domain" description="FAD/NAD(P)-binding" evidence="5">
    <location>
        <begin position="6"/>
        <end position="309"/>
    </location>
</feature>
<organism evidence="7 8">
    <name type="scientific">Psychrobacter urativorans</name>
    <dbReference type="NCBI Taxonomy" id="45610"/>
    <lineage>
        <taxon>Bacteria</taxon>
        <taxon>Pseudomonadati</taxon>
        <taxon>Pseudomonadota</taxon>
        <taxon>Gammaproteobacteria</taxon>
        <taxon>Moraxellales</taxon>
        <taxon>Moraxellaceae</taxon>
        <taxon>Psychrobacter</taxon>
    </lineage>
</organism>
<dbReference type="PRINTS" id="PR00411">
    <property type="entry name" value="PNDRDTASEI"/>
</dbReference>
<keyword evidence="4" id="KW-0560">Oxidoreductase</keyword>
<dbReference type="AlphaFoldDB" id="A0A0M3V9A4"/>
<evidence type="ECO:0000313" key="7">
    <source>
        <dbReference type="EMBL" id="ALF60603.1"/>
    </source>
</evidence>
<dbReference type="InterPro" id="IPR050446">
    <property type="entry name" value="FAD-oxidoreductase/Apoptosis"/>
</dbReference>
<sequence length="413" mass="44266">MSQIESVIVVGASAAGVSCVRALRQQGFLGSITLIDKDQHGAYERPPLSKQILMQADSTHHDIALISDDELTALNIEAHYGDGVCELDPTTRRITLESGKALTADVILLATGGEARRLPIEGADLPQVLVLRHYEDALNLRQRLTADTRVAVIGGGFIGAETTASLSKSGAAVQWLDAAALPMAHLLPTELCEKIVANHCAQGVALTPHCRLDKFIEQPDGSVSILFEDTTSIEVDVIVMGVGMAPSTPYLSEAVSAELLNPATGGIQVNDNQVTKFSGIYAAGDVAAVTQADGSTVRHEHWQSAQHQGERAATAILNKEPPAAPVDWFWSDQGDLHIEMAGKILPTKEHLVVRLEGDWPVYFSVVDNRVVGAVSVNNPNAVRAAMRMIKNNVNVEPSQLANPELPLRKLMRG</sequence>
<keyword evidence="8" id="KW-1185">Reference proteome</keyword>
<accession>A0A0M3V9A4</accession>
<dbReference type="GO" id="GO:0005737">
    <property type="term" value="C:cytoplasm"/>
    <property type="evidence" value="ECO:0007669"/>
    <property type="project" value="TreeGrafter"/>
</dbReference>
<reference evidence="7 8" key="1">
    <citation type="submission" date="2015-09" db="EMBL/GenBank/DDBJ databases">
        <title>Complete genome of Psychrobacter urativorans R10.10B.</title>
        <authorList>
            <person name="See-Too W.S."/>
            <person name="Chan K.G."/>
        </authorList>
    </citation>
    <scope>NUCLEOTIDE SEQUENCE [LARGE SCALE GENOMIC DNA]</scope>
    <source>
        <strain evidence="7 8">R10.10B</strain>
    </source>
</reference>
<comment type="cofactor">
    <cofactor evidence="1">
        <name>FAD</name>
        <dbReference type="ChEBI" id="CHEBI:57692"/>
    </cofactor>
</comment>
<dbReference type="PRINTS" id="PR00368">
    <property type="entry name" value="FADPNR"/>
</dbReference>
<dbReference type="PANTHER" id="PTHR43557">
    <property type="entry name" value="APOPTOSIS-INDUCING FACTOR 1"/>
    <property type="match status" value="1"/>
</dbReference>
<feature type="domain" description="Reductase C-terminal" evidence="6">
    <location>
        <begin position="328"/>
        <end position="411"/>
    </location>
</feature>
<dbReference type="KEGG" id="pur:AOC03_11575"/>
<dbReference type="InterPro" id="IPR016156">
    <property type="entry name" value="FAD/NAD-linked_Rdtase_dimer_sf"/>
</dbReference>
<protein>
    <recommendedName>
        <fullName evidence="9">Pyridine nucleotide-disulfide oxidoreductase</fullName>
    </recommendedName>
</protein>
<dbReference type="SUPFAM" id="SSF51905">
    <property type="entry name" value="FAD/NAD(P)-binding domain"/>
    <property type="match status" value="1"/>
</dbReference>
<evidence type="ECO:0000256" key="4">
    <source>
        <dbReference type="ARBA" id="ARBA00023002"/>
    </source>
</evidence>
<evidence type="ECO:0000259" key="6">
    <source>
        <dbReference type="Pfam" id="PF14759"/>
    </source>
</evidence>
<dbReference type="InterPro" id="IPR036188">
    <property type="entry name" value="FAD/NAD-bd_sf"/>
</dbReference>
<dbReference type="Gene3D" id="3.30.390.30">
    <property type="match status" value="1"/>
</dbReference>
<dbReference type="EMBL" id="CP012678">
    <property type="protein sequence ID" value="ALF60603.1"/>
    <property type="molecule type" value="Genomic_DNA"/>
</dbReference>
<dbReference type="Gene3D" id="3.50.50.60">
    <property type="entry name" value="FAD/NAD(P)-binding domain"/>
    <property type="match status" value="2"/>
</dbReference>
<evidence type="ECO:0000256" key="1">
    <source>
        <dbReference type="ARBA" id="ARBA00001974"/>
    </source>
</evidence>
<dbReference type="Pfam" id="PF14759">
    <property type="entry name" value="Reductase_C"/>
    <property type="match status" value="1"/>
</dbReference>
<evidence type="ECO:0000256" key="2">
    <source>
        <dbReference type="ARBA" id="ARBA00022630"/>
    </source>
</evidence>
<dbReference type="InterPro" id="IPR028202">
    <property type="entry name" value="Reductase_C"/>
</dbReference>
<keyword evidence="3" id="KW-0274">FAD</keyword>
<dbReference type="PANTHER" id="PTHR43557:SF2">
    <property type="entry name" value="RIESKE DOMAIN-CONTAINING PROTEIN-RELATED"/>
    <property type="match status" value="1"/>
</dbReference>
<dbReference type="RefSeq" id="WP_062536177.1">
    <property type="nucleotide sequence ID" value="NZ_CP012678.1"/>
</dbReference>
<name>A0A0M3V9A4_9GAMM</name>
<dbReference type="Proteomes" id="UP000059847">
    <property type="component" value="Chromosome"/>
</dbReference>
<dbReference type="OrthoDB" id="9800167at2"/>
<dbReference type="Pfam" id="PF07992">
    <property type="entry name" value="Pyr_redox_2"/>
    <property type="match status" value="1"/>
</dbReference>
<keyword evidence="2" id="KW-0285">Flavoprotein</keyword>
<evidence type="ECO:0008006" key="9">
    <source>
        <dbReference type="Google" id="ProtNLM"/>
    </source>
</evidence>
<dbReference type="InterPro" id="IPR023753">
    <property type="entry name" value="FAD/NAD-binding_dom"/>
</dbReference>
<dbReference type="GO" id="GO:0016651">
    <property type="term" value="F:oxidoreductase activity, acting on NAD(P)H"/>
    <property type="evidence" value="ECO:0007669"/>
    <property type="project" value="TreeGrafter"/>
</dbReference>
<dbReference type="SUPFAM" id="SSF55424">
    <property type="entry name" value="FAD/NAD-linked reductases, dimerisation (C-terminal) domain"/>
    <property type="match status" value="1"/>
</dbReference>
<evidence type="ECO:0000259" key="5">
    <source>
        <dbReference type="Pfam" id="PF07992"/>
    </source>
</evidence>
<evidence type="ECO:0000256" key="3">
    <source>
        <dbReference type="ARBA" id="ARBA00022827"/>
    </source>
</evidence>
<gene>
    <name evidence="7" type="ORF">AOC03_11575</name>
</gene>
<dbReference type="STRING" id="45610.AOC03_11575"/>
<proteinExistence type="predicted"/>
<evidence type="ECO:0000313" key="8">
    <source>
        <dbReference type="Proteomes" id="UP000059847"/>
    </source>
</evidence>